<evidence type="ECO:0000313" key="7">
    <source>
        <dbReference type="Proteomes" id="UP000500857"/>
    </source>
</evidence>
<protein>
    <submittedName>
        <fullName evidence="6">PDZ domain-containing protein</fullName>
    </submittedName>
</protein>
<proteinExistence type="inferred from homology"/>
<dbReference type="Gene3D" id="2.40.10.10">
    <property type="entry name" value="Trypsin-like serine proteases"/>
    <property type="match status" value="2"/>
</dbReference>
<dbReference type="AlphaFoldDB" id="A0A6H1TX49"/>
<evidence type="ECO:0000256" key="2">
    <source>
        <dbReference type="ARBA" id="ARBA00022670"/>
    </source>
</evidence>
<evidence type="ECO:0000259" key="5">
    <source>
        <dbReference type="PROSITE" id="PS50106"/>
    </source>
</evidence>
<dbReference type="InterPro" id="IPR001940">
    <property type="entry name" value="Peptidase_S1C"/>
</dbReference>
<dbReference type="PROSITE" id="PS50106">
    <property type="entry name" value="PDZ"/>
    <property type="match status" value="1"/>
</dbReference>
<dbReference type="InterPro" id="IPR048172">
    <property type="entry name" value="HhoA_HhoB_HtrA-like"/>
</dbReference>
<dbReference type="SUPFAM" id="SSF50156">
    <property type="entry name" value="PDZ domain-like"/>
    <property type="match status" value="1"/>
</dbReference>
<dbReference type="SMART" id="SM00228">
    <property type="entry name" value="PDZ"/>
    <property type="match status" value="1"/>
</dbReference>
<keyword evidence="3" id="KW-0378">Hydrolase</keyword>
<dbReference type="Proteomes" id="UP000500857">
    <property type="component" value="Chromosome"/>
</dbReference>
<dbReference type="InterPro" id="IPR009003">
    <property type="entry name" value="Peptidase_S1_PA"/>
</dbReference>
<dbReference type="InterPro" id="IPR036034">
    <property type="entry name" value="PDZ_sf"/>
</dbReference>
<dbReference type="EMBL" id="CP051167">
    <property type="protein sequence ID" value="QIZ71164.1"/>
    <property type="molecule type" value="Genomic_DNA"/>
</dbReference>
<dbReference type="Pfam" id="PF13180">
    <property type="entry name" value="PDZ_2"/>
    <property type="match status" value="1"/>
</dbReference>
<dbReference type="PANTHER" id="PTHR22939">
    <property type="entry name" value="SERINE PROTEASE FAMILY S1C HTRA-RELATED"/>
    <property type="match status" value="1"/>
</dbReference>
<dbReference type="Gene3D" id="2.30.42.10">
    <property type="match status" value="1"/>
</dbReference>
<dbReference type="PRINTS" id="PR00834">
    <property type="entry name" value="PROTEASES2C"/>
</dbReference>
<comment type="similarity">
    <text evidence="1">Belongs to the peptidase S1C family.</text>
</comment>
<dbReference type="RefSeq" id="WP_168569319.1">
    <property type="nucleotide sequence ID" value="NZ_CP051167.1"/>
</dbReference>
<keyword evidence="7" id="KW-1185">Reference proteome</keyword>
<dbReference type="PANTHER" id="PTHR22939:SF129">
    <property type="entry name" value="SERINE PROTEASE HTRA2, MITOCHONDRIAL"/>
    <property type="match status" value="1"/>
</dbReference>
<dbReference type="InterPro" id="IPR001478">
    <property type="entry name" value="PDZ"/>
</dbReference>
<dbReference type="GO" id="GO:0006508">
    <property type="term" value="P:proteolysis"/>
    <property type="evidence" value="ECO:0007669"/>
    <property type="project" value="UniProtKB-KW"/>
</dbReference>
<reference evidence="6 7" key="1">
    <citation type="submission" date="2020-04" db="EMBL/GenBank/DDBJ databases">
        <authorList>
            <person name="Basu S."/>
            <person name="Maruthanayagam V."/>
            <person name="Chakraborty S."/>
            <person name="Pramanik A."/>
            <person name="Mukherjee J."/>
            <person name="Brink B."/>
        </authorList>
    </citation>
    <scope>NUCLEOTIDE SEQUENCE [LARGE SCALE GENOMIC DNA]</scope>
    <source>
        <strain evidence="6 7">AP17</strain>
    </source>
</reference>
<feature type="region of interest" description="Disordered" evidence="4">
    <location>
        <begin position="1"/>
        <end position="29"/>
    </location>
</feature>
<dbReference type="GO" id="GO:0004252">
    <property type="term" value="F:serine-type endopeptidase activity"/>
    <property type="evidence" value="ECO:0007669"/>
    <property type="project" value="InterPro"/>
</dbReference>
<dbReference type="InterPro" id="IPR043504">
    <property type="entry name" value="Peptidase_S1_PA_chymotrypsin"/>
</dbReference>
<sequence>MQTQDPQSLNSLNSSKATPSDAGSASARSPATWKKTTTYLLTFLLGAGVTLSGSQLLHAQNLLGGEKSANGNVERAASQVAPLQAALPASNDSNWISSVVRQVGPSVVRIDASRTVKTDIPDVFNDPFFRQFFGSQFPSQPQERVERGTGSGFILSENGQILTNAHVVDGADTVEVTLKDGRSFTGKVVGTDPVTDVAVVKIEANDLPVAKLADPETIAPGEWVVAIGNPLGLDNTVTVGIVSATGRSSSQVGVAEKRVNFIQTDAAINPGNSGGPLLNQRGEVIGVNTAIIQGAQGLGFAIPVDTASRIARDLIADGQVEHPYLGIQMVELTPEIKQKINSNPNSALTVTEEKGILVVKVMPDSPAAASGLRAGDVIQKIDGNQVSNATEVQQMVEKSAIGKALSMQVLRNGQPLSLDVLPGAFPVENNAG</sequence>
<dbReference type="SUPFAM" id="SSF50494">
    <property type="entry name" value="Trypsin-like serine proteases"/>
    <property type="match status" value="1"/>
</dbReference>
<evidence type="ECO:0000256" key="4">
    <source>
        <dbReference type="SAM" id="MobiDB-lite"/>
    </source>
</evidence>
<feature type="domain" description="PDZ" evidence="5">
    <location>
        <begin position="329"/>
        <end position="413"/>
    </location>
</feature>
<name>A0A6H1TX49_9CYAN</name>
<evidence type="ECO:0000256" key="3">
    <source>
        <dbReference type="ARBA" id="ARBA00022801"/>
    </source>
</evidence>
<evidence type="ECO:0000256" key="1">
    <source>
        <dbReference type="ARBA" id="ARBA00010541"/>
    </source>
</evidence>
<organism evidence="6 7">
    <name type="scientific">Oxynema aestuarii AP17</name>
    <dbReference type="NCBI Taxonomy" id="2064643"/>
    <lineage>
        <taxon>Bacteria</taxon>
        <taxon>Bacillati</taxon>
        <taxon>Cyanobacteriota</taxon>
        <taxon>Cyanophyceae</taxon>
        <taxon>Oscillatoriophycideae</taxon>
        <taxon>Oscillatoriales</taxon>
        <taxon>Oscillatoriaceae</taxon>
        <taxon>Oxynema</taxon>
        <taxon>Oxynema aestuarii</taxon>
    </lineage>
</organism>
<dbReference type="NCBIfam" id="NF041521">
    <property type="entry name" value="HhoA_HhoB_HtrA"/>
    <property type="match status" value="1"/>
</dbReference>
<dbReference type="KEGG" id="oxy:HCG48_11735"/>
<keyword evidence="2" id="KW-0645">Protease</keyword>
<accession>A0A6H1TX49</accession>
<gene>
    <name evidence="6" type="ORF">HCG48_11735</name>
</gene>
<evidence type="ECO:0000313" key="6">
    <source>
        <dbReference type="EMBL" id="QIZ71164.1"/>
    </source>
</evidence>
<dbReference type="Pfam" id="PF13365">
    <property type="entry name" value="Trypsin_2"/>
    <property type="match status" value="1"/>
</dbReference>